<dbReference type="Proteomes" id="UP000078386">
    <property type="component" value="Unassembled WGS sequence"/>
</dbReference>
<protein>
    <submittedName>
        <fullName evidence="2">GCN5 family N-acetyltransferase</fullName>
        <ecNumber evidence="2">2.3.1.-</ecNumber>
    </submittedName>
</protein>
<accession>A0A1B7K3P2</accession>
<dbReference type="PANTHER" id="PTHR43792">
    <property type="entry name" value="GNAT FAMILY, PUTATIVE (AFU_ORTHOLOGUE AFUA_3G00765)-RELATED-RELATED"/>
    <property type="match status" value="1"/>
</dbReference>
<name>A0A1B7K3P2_9ENTR</name>
<keyword evidence="2" id="KW-0808">Transferase</keyword>
<gene>
    <name evidence="2" type="ORF">M989_01473</name>
</gene>
<evidence type="ECO:0000313" key="2">
    <source>
        <dbReference type="EMBL" id="OAT54768.1"/>
    </source>
</evidence>
<reference evidence="2 3" key="1">
    <citation type="submission" date="2016-04" db="EMBL/GenBank/DDBJ databases">
        <title>ATOL: Assembling a taxonomically balanced genome-scale reconstruction of the evolutionary history of the Enterobacteriaceae.</title>
        <authorList>
            <person name="Plunkett G.III."/>
            <person name="Neeno-Eckwall E.C."/>
            <person name="Glasner J.D."/>
            <person name="Perna N.T."/>
        </authorList>
    </citation>
    <scope>NUCLEOTIDE SEQUENCE [LARGE SCALE GENOMIC DNA]</scope>
    <source>
        <strain evidence="2 3">ATCC 51603</strain>
    </source>
</reference>
<dbReference type="Gene3D" id="3.40.630.30">
    <property type="match status" value="1"/>
</dbReference>
<dbReference type="InterPro" id="IPR051531">
    <property type="entry name" value="N-acetyltransferase"/>
</dbReference>
<keyword evidence="2" id="KW-0012">Acyltransferase</keyword>
<dbReference type="RefSeq" id="WP_064543832.1">
    <property type="nucleotide sequence ID" value="NZ_LXEU01000035.1"/>
</dbReference>
<comment type="caution">
    <text evidence="2">The sequence shown here is derived from an EMBL/GenBank/DDBJ whole genome shotgun (WGS) entry which is preliminary data.</text>
</comment>
<organism evidence="2 3">
    <name type="scientific">Kluyvera georgiana ATCC 51603</name>
    <dbReference type="NCBI Taxonomy" id="1354264"/>
    <lineage>
        <taxon>Bacteria</taxon>
        <taxon>Pseudomonadati</taxon>
        <taxon>Pseudomonadota</taxon>
        <taxon>Gammaproteobacteria</taxon>
        <taxon>Enterobacterales</taxon>
        <taxon>Enterobacteriaceae</taxon>
        <taxon>Kluyvera</taxon>
    </lineage>
</organism>
<sequence length="170" mass="19317">MAIISTSRLQLSPFNEHDWPFFLQLRQNREVMRYMGEVLDEAAIRTVFNARCREAGIFVIRDAEDTPLGDIGLRISSKNPHEADVGYALLPSAQGKGYASEALAAICDYGFHTLSLWAINAWVLGDNQSSAHLLEKHGFVRTQVLEKAYQLNGEYFDDWVYRRENALTHP</sequence>
<proteinExistence type="predicted"/>
<evidence type="ECO:0000313" key="3">
    <source>
        <dbReference type="Proteomes" id="UP000078386"/>
    </source>
</evidence>
<feature type="domain" description="N-acetyltransferase" evidence="1">
    <location>
        <begin position="9"/>
        <end position="166"/>
    </location>
</feature>
<evidence type="ECO:0000259" key="1">
    <source>
        <dbReference type="PROSITE" id="PS51186"/>
    </source>
</evidence>
<dbReference type="AlphaFoldDB" id="A0A1B7K3P2"/>
<dbReference type="EMBL" id="LXEU01000035">
    <property type="protein sequence ID" value="OAT54768.1"/>
    <property type="molecule type" value="Genomic_DNA"/>
</dbReference>
<dbReference type="GO" id="GO:0016747">
    <property type="term" value="F:acyltransferase activity, transferring groups other than amino-acyl groups"/>
    <property type="evidence" value="ECO:0007669"/>
    <property type="project" value="InterPro"/>
</dbReference>
<dbReference type="PROSITE" id="PS51186">
    <property type="entry name" value="GNAT"/>
    <property type="match status" value="1"/>
</dbReference>
<keyword evidence="3" id="KW-1185">Reference proteome</keyword>
<dbReference type="SUPFAM" id="SSF55729">
    <property type="entry name" value="Acyl-CoA N-acyltransferases (Nat)"/>
    <property type="match status" value="1"/>
</dbReference>
<dbReference type="EC" id="2.3.1.-" evidence="2"/>
<dbReference type="PATRIC" id="fig|1354264.4.peg.1533"/>
<dbReference type="CDD" id="cd04301">
    <property type="entry name" value="NAT_SF"/>
    <property type="match status" value="1"/>
</dbReference>
<dbReference type="PANTHER" id="PTHR43792:SF1">
    <property type="entry name" value="N-ACETYLTRANSFERASE DOMAIN-CONTAINING PROTEIN"/>
    <property type="match status" value="1"/>
</dbReference>
<dbReference type="InterPro" id="IPR016181">
    <property type="entry name" value="Acyl_CoA_acyltransferase"/>
</dbReference>
<dbReference type="InterPro" id="IPR000182">
    <property type="entry name" value="GNAT_dom"/>
</dbReference>
<dbReference type="Pfam" id="PF13302">
    <property type="entry name" value="Acetyltransf_3"/>
    <property type="match status" value="1"/>
</dbReference>